<keyword evidence="1" id="KW-0812">Transmembrane</keyword>
<sequence>MINPFDIYGNTPQTIVFSVIAGAATVGLHSWLLARLVVLLGDRGPRQDGRIALSPLRAAGPIGLFAVAITQIGWIRPMQIDPARLRGGRAMVPVLLLASLALLALVAWGLWQLRPVLVQNFPGATPAYVTITTITTFAYTVFWYSLFNLLPLPPFLMGHWFQSRLQRVATPVAVAALAALLYLTITYRGWFGGVERWFFS</sequence>
<dbReference type="KEGG" id="kvl:KVU_0627"/>
<dbReference type="Proteomes" id="UP000000692">
    <property type="component" value="Chromosome"/>
</dbReference>
<name>F9Y431_KETVW</name>
<dbReference type="HOGENOM" id="CLU_086979_1_0_5"/>
<keyword evidence="1" id="KW-1133">Transmembrane helix</keyword>
<reference evidence="2 3" key="1">
    <citation type="journal article" date="2011" name="J. Bacteriol.">
        <title>Complete genome sequence of the industrial strain Ketogulonicigenium vulgare WSH-001.</title>
        <authorList>
            <person name="Liu L."/>
            <person name="Li Y."/>
            <person name="Zhang J."/>
            <person name="Zhou Z."/>
            <person name="Liu J."/>
            <person name="Li X."/>
            <person name="Zhou J."/>
            <person name="Du G."/>
            <person name="Wang L."/>
            <person name="Chen J."/>
        </authorList>
    </citation>
    <scope>NUCLEOTIDE SEQUENCE [LARGE SCALE GENOMIC DNA]</scope>
    <source>
        <strain evidence="2 3">WSH-001</strain>
    </source>
</reference>
<evidence type="ECO:0000313" key="3">
    <source>
        <dbReference type="Proteomes" id="UP000000692"/>
    </source>
</evidence>
<evidence type="ECO:0000256" key="1">
    <source>
        <dbReference type="SAM" id="Phobius"/>
    </source>
</evidence>
<feature type="transmembrane region" description="Helical" evidence="1">
    <location>
        <begin position="168"/>
        <end position="190"/>
    </location>
</feature>
<proteinExistence type="predicted"/>
<dbReference type="AlphaFoldDB" id="F9Y431"/>
<dbReference type="EMBL" id="CP002018">
    <property type="protein sequence ID" value="AEM40467.1"/>
    <property type="molecule type" value="Genomic_DNA"/>
</dbReference>
<feature type="transmembrane region" description="Helical" evidence="1">
    <location>
        <begin position="127"/>
        <end position="147"/>
    </location>
</feature>
<dbReference type="OrthoDB" id="9800627at2"/>
<organism evidence="2 3">
    <name type="scientific">Ketogulonicigenium vulgare (strain WSH-001)</name>
    <dbReference type="NCBI Taxonomy" id="759362"/>
    <lineage>
        <taxon>Bacteria</taxon>
        <taxon>Pseudomonadati</taxon>
        <taxon>Pseudomonadota</taxon>
        <taxon>Alphaproteobacteria</taxon>
        <taxon>Rhodobacterales</taxon>
        <taxon>Roseobacteraceae</taxon>
        <taxon>Ketogulonicigenium</taxon>
    </lineage>
</organism>
<feature type="transmembrane region" description="Helical" evidence="1">
    <location>
        <begin position="90"/>
        <end position="111"/>
    </location>
</feature>
<keyword evidence="3" id="KW-1185">Reference proteome</keyword>
<keyword evidence="1" id="KW-0472">Membrane</keyword>
<feature type="transmembrane region" description="Helical" evidence="1">
    <location>
        <begin position="58"/>
        <end position="78"/>
    </location>
</feature>
<dbReference type="RefSeq" id="WP_013383920.1">
    <property type="nucleotide sequence ID" value="NC_017384.1"/>
</dbReference>
<evidence type="ECO:0000313" key="2">
    <source>
        <dbReference type="EMBL" id="AEM40467.1"/>
    </source>
</evidence>
<feature type="transmembrane region" description="Helical" evidence="1">
    <location>
        <begin position="15"/>
        <end position="38"/>
    </location>
</feature>
<accession>F9Y431</accession>
<protein>
    <submittedName>
        <fullName evidence="2">Peptidase M50</fullName>
    </submittedName>
</protein>
<gene>
    <name evidence="2" type="ordered locus">KVU_0627</name>
</gene>
<dbReference type="eggNOG" id="COG1994">
    <property type="taxonomic scope" value="Bacteria"/>
</dbReference>